<evidence type="ECO:0000256" key="5">
    <source>
        <dbReference type="ARBA" id="ARBA00023128"/>
    </source>
</evidence>
<feature type="transmembrane region" description="Helical" evidence="7">
    <location>
        <begin position="12"/>
        <end position="30"/>
    </location>
</feature>
<sequence length="252" mass="28966">MDKGRDQIFHQGVFKPTILLIFLLCFVLTACTNMSQRLPQKRVSLFQKCFNTNEKAKRNLILFIHGLNGDPYSTWERFPCLIKKDRDLSKQYDIASYSYPSGLFLGGNLPKIQEVAAGLRTEINNKYSDYESISIISHSMGGLITRQYILEEIEDDQALKIKNLVLYAVPNNGSDLATYWDIFPGKNNQIDQLKKDSDFIEFLNKDWMRKRNKEKIDSKIKIKYVIAGGDRAVDKTSATMFWGNANTETILL</sequence>
<dbReference type="PANTHER" id="PTHR48182:SF2">
    <property type="entry name" value="PROTEIN SERAC1"/>
    <property type="match status" value="1"/>
</dbReference>
<name>A0A3B1D132_9ZZZZ</name>
<gene>
    <name evidence="9" type="ORF">MNBD_NITROSPIRAE01-736</name>
</gene>
<dbReference type="PANTHER" id="PTHR48182">
    <property type="entry name" value="PROTEIN SERAC1"/>
    <property type="match status" value="1"/>
</dbReference>
<feature type="domain" description="DUF676" evidence="8">
    <location>
        <begin position="56"/>
        <end position="153"/>
    </location>
</feature>
<evidence type="ECO:0000313" key="9">
    <source>
        <dbReference type="EMBL" id="VAX30493.1"/>
    </source>
</evidence>
<keyword evidence="5" id="KW-0496">Mitochondrion</keyword>
<dbReference type="GO" id="GO:0016020">
    <property type="term" value="C:membrane"/>
    <property type="evidence" value="ECO:0007669"/>
    <property type="project" value="UniProtKB-SubCell"/>
</dbReference>
<evidence type="ECO:0000256" key="2">
    <source>
        <dbReference type="ARBA" id="ARBA00004240"/>
    </source>
</evidence>
<dbReference type="EMBL" id="UOGF01000060">
    <property type="protein sequence ID" value="VAX30493.1"/>
    <property type="molecule type" value="Genomic_DNA"/>
</dbReference>
<dbReference type="Pfam" id="PF05057">
    <property type="entry name" value="DUF676"/>
    <property type="match status" value="1"/>
</dbReference>
<protein>
    <recommendedName>
        <fullName evidence="8">DUF676 domain-containing protein</fullName>
    </recommendedName>
</protein>
<organism evidence="9">
    <name type="scientific">hydrothermal vent metagenome</name>
    <dbReference type="NCBI Taxonomy" id="652676"/>
    <lineage>
        <taxon>unclassified sequences</taxon>
        <taxon>metagenomes</taxon>
        <taxon>ecological metagenomes</taxon>
    </lineage>
</organism>
<proteinExistence type="predicted"/>
<evidence type="ECO:0000256" key="7">
    <source>
        <dbReference type="SAM" id="Phobius"/>
    </source>
</evidence>
<dbReference type="InterPro" id="IPR029058">
    <property type="entry name" value="AB_hydrolase_fold"/>
</dbReference>
<evidence type="ECO:0000256" key="3">
    <source>
        <dbReference type="ARBA" id="ARBA00004370"/>
    </source>
</evidence>
<dbReference type="Gene3D" id="3.40.50.1820">
    <property type="entry name" value="alpha/beta hydrolase"/>
    <property type="match status" value="1"/>
</dbReference>
<keyword evidence="7" id="KW-1133">Transmembrane helix</keyword>
<dbReference type="GO" id="GO:0005783">
    <property type="term" value="C:endoplasmic reticulum"/>
    <property type="evidence" value="ECO:0007669"/>
    <property type="project" value="UniProtKB-SubCell"/>
</dbReference>
<evidence type="ECO:0000256" key="6">
    <source>
        <dbReference type="ARBA" id="ARBA00023136"/>
    </source>
</evidence>
<dbReference type="PROSITE" id="PS51257">
    <property type="entry name" value="PROKAR_LIPOPROTEIN"/>
    <property type="match status" value="1"/>
</dbReference>
<accession>A0A3B1D132</accession>
<evidence type="ECO:0000256" key="4">
    <source>
        <dbReference type="ARBA" id="ARBA00022824"/>
    </source>
</evidence>
<dbReference type="AlphaFoldDB" id="A0A3B1D132"/>
<keyword evidence="4" id="KW-0256">Endoplasmic reticulum</keyword>
<dbReference type="InterPro" id="IPR007751">
    <property type="entry name" value="DUF676_lipase-like"/>
</dbReference>
<evidence type="ECO:0000256" key="1">
    <source>
        <dbReference type="ARBA" id="ARBA00004173"/>
    </source>
</evidence>
<dbReference type="InterPro" id="IPR052374">
    <property type="entry name" value="SERAC1"/>
</dbReference>
<keyword evidence="6 7" id="KW-0472">Membrane</keyword>
<keyword evidence="7" id="KW-0812">Transmembrane</keyword>
<dbReference type="SUPFAM" id="SSF53474">
    <property type="entry name" value="alpha/beta-Hydrolases"/>
    <property type="match status" value="1"/>
</dbReference>
<reference evidence="9" key="1">
    <citation type="submission" date="2018-06" db="EMBL/GenBank/DDBJ databases">
        <authorList>
            <person name="Zhirakovskaya E."/>
        </authorList>
    </citation>
    <scope>NUCLEOTIDE SEQUENCE</scope>
</reference>
<dbReference type="GO" id="GO:0005739">
    <property type="term" value="C:mitochondrion"/>
    <property type="evidence" value="ECO:0007669"/>
    <property type="project" value="UniProtKB-SubCell"/>
</dbReference>
<comment type="subcellular location">
    <subcellularLocation>
        <location evidence="2">Endoplasmic reticulum</location>
    </subcellularLocation>
    <subcellularLocation>
        <location evidence="3">Membrane</location>
    </subcellularLocation>
    <subcellularLocation>
        <location evidence="1">Mitochondrion</location>
    </subcellularLocation>
</comment>
<evidence type="ECO:0000259" key="8">
    <source>
        <dbReference type="Pfam" id="PF05057"/>
    </source>
</evidence>